<keyword evidence="6 8" id="KW-0503">Monooxygenase</keyword>
<evidence type="ECO:0000313" key="9">
    <source>
        <dbReference type="EMBL" id="PVD36523.1"/>
    </source>
</evidence>
<dbReference type="PANTHER" id="PTHR24289:SF1">
    <property type="entry name" value="STEROID 17-ALPHA-HYDROXYLASE_17,20 LYASE"/>
    <property type="match status" value="1"/>
</dbReference>
<dbReference type="OMA" id="KASADCK"/>
<evidence type="ECO:0000256" key="3">
    <source>
        <dbReference type="ARBA" id="ARBA00022723"/>
    </source>
</evidence>
<gene>
    <name evidence="9" type="ORF">C0Q70_03508</name>
</gene>
<evidence type="ECO:0000256" key="2">
    <source>
        <dbReference type="ARBA" id="ARBA00022617"/>
    </source>
</evidence>
<keyword evidence="10" id="KW-1185">Reference proteome</keyword>
<evidence type="ECO:0000256" key="7">
    <source>
        <dbReference type="PIRSR" id="PIRSR602401-1"/>
    </source>
</evidence>
<evidence type="ECO:0000256" key="5">
    <source>
        <dbReference type="ARBA" id="ARBA00023004"/>
    </source>
</evidence>
<protein>
    <recommendedName>
        <fullName evidence="11">Cytochrome P450</fullName>
    </recommendedName>
</protein>
<evidence type="ECO:0000256" key="4">
    <source>
        <dbReference type="ARBA" id="ARBA00023002"/>
    </source>
</evidence>
<dbReference type="OrthoDB" id="6152003at2759"/>
<dbReference type="Gene3D" id="1.10.630.10">
    <property type="entry name" value="Cytochrome P450"/>
    <property type="match status" value="1"/>
</dbReference>
<dbReference type="PRINTS" id="PR00385">
    <property type="entry name" value="P450"/>
</dbReference>
<dbReference type="InterPro" id="IPR001128">
    <property type="entry name" value="Cyt_P450"/>
</dbReference>
<evidence type="ECO:0000313" key="10">
    <source>
        <dbReference type="Proteomes" id="UP000245119"/>
    </source>
</evidence>
<dbReference type="EMBL" id="PZQS01000002">
    <property type="protein sequence ID" value="PVD36523.1"/>
    <property type="molecule type" value="Genomic_DNA"/>
</dbReference>
<dbReference type="AlphaFoldDB" id="A0A2T7PSW6"/>
<evidence type="ECO:0008006" key="11">
    <source>
        <dbReference type="Google" id="ProtNLM"/>
    </source>
</evidence>
<dbReference type="GO" id="GO:0004497">
    <property type="term" value="F:monooxygenase activity"/>
    <property type="evidence" value="ECO:0007669"/>
    <property type="project" value="UniProtKB-KW"/>
</dbReference>
<evidence type="ECO:0000256" key="1">
    <source>
        <dbReference type="ARBA" id="ARBA00010617"/>
    </source>
</evidence>
<dbReference type="InterPro" id="IPR036396">
    <property type="entry name" value="Cyt_P450_sf"/>
</dbReference>
<comment type="cofactor">
    <cofactor evidence="7">
        <name>heme</name>
        <dbReference type="ChEBI" id="CHEBI:30413"/>
    </cofactor>
</comment>
<dbReference type="InterPro" id="IPR002401">
    <property type="entry name" value="Cyt_P450_E_grp-I"/>
</dbReference>
<organism evidence="9 10">
    <name type="scientific">Pomacea canaliculata</name>
    <name type="common">Golden apple snail</name>
    <dbReference type="NCBI Taxonomy" id="400727"/>
    <lineage>
        <taxon>Eukaryota</taxon>
        <taxon>Metazoa</taxon>
        <taxon>Spiralia</taxon>
        <taxon>Lophotrochozoa</taxon>
        <taxon>Mollusca</taxon>
        <taxon>Gastropoda</taxon>
        <taxon>Caenogastropoda</taxon>
        <taxon>Architaenioglossa</taxon>
        <taxon>Ampullarioidea</taxon>
        <taxon>Ampullariidae</taxon>
        <taxon>Pomacea</taxon>
    </lineage>
</organism>
<dbReference type="Pfam" id="PF00067">
    <property type="entry name" value="p450"/>
    <property type="match status" value="1"/>
</dbReference>
<dbReference type="GO" id="GO:0016705">
    <property type="term" value="F:oxidoreductase activity, acting on paired donors, with incorporation or reduction of molecular oxygen"/>
    <property type="evidence" value="ECO:0007669"/>
    <property type="project" value="InterPro"/>
</dbReference>
<evidence type="ECO:0000256" key="6">
    <source>
        <dbReference type="ARBA" id="ARBA00023033"/>
    </source>
</evidence>
<name>A0A2T7PSW6_POMCA</name>
<sequence>MDCSLLLIVSLGLVAVVLFLWWKGIVHHGRILPPGPTSISVLKDTLKALKEGNLHHLAENWAKQYGDLVLCRTVIGDLCFLNSAHLVREVFDGKKTENVTNDRPSTFVGSYVYYNYSDVAFGGPARSRHWHKLRKLLHSAIKFYGDGVERLESALQAELARLVQSVEARVEGSVSRDAIEKTCQLEMHSFYSRSLQRILTAVLTGEAPEHDCELPALLGQFVEAADKGITPTTDSALRLFPFLRFLPGSYYRQLCGNLQTLRDALISGLLDKAQATRVPGQPRGIVDVLLDEQKKEGNDWLNDDNIRGILLNIVGGAYITSLETLKTLFFFLVHNPGVAANIQREIDHNIGQRQPGLADRENLPYTEAAVLETLRLSSFVPLGAVHVATGEFTVNGMQIPKGSVLFQNLWVMNRDPNVWGDSENFRPERFLDDEGQLLSALHPIRQSFLPFGVGKRSCPGEHFARSRVFLYVTTLLQKFDFLPPTDRKLLPWTRDSWTDAAVLQLKPYQLTVRQRS</sequence>
<keyword evidence="2 7" id="KW-0349">Heme</keyword>
<feature type="binding site" description="axial binding residue" evidence="7">
    <location>
        <position position="458"/>
    </location>
    <ligand>
        <name>heme</name>
        <dbReference type="ChEBI" id="CHEBI:30413"/>
    </ligand>
    <ligandPart>
        <name>Fe</name>
        <dbReference type="ChEBI" id="CHEBI:18248"/>
    </ligandPart>
</feature>
<evidence type="ECO:0000256" key="8">
    <source>
        <dbReference type="RuleBase" id="RU000461"/>
    </source>
</evidence>
<keyword evidence="5 7" id="KW-0408">Iron</keyword>
<keyword evidence="4 8" id="KW-0560">Oxidoreductase</keyword>
<dbReference type="Proteomes" id="UP000245119">
    <property type="component" value="Linkage Group LG2"/>
</dbReference>
<dbReference type="GO" id="GO:0020037">
    <property type="term" value="F:heme binding"/>
    <property type="evidence" value="ECO:0007669"/>
    <property type="project" value="InterPro"/>
</dbReference>
<dbReference type="SUPFAM" id="SSF48264">
    <property type="entry name" value="Cytochrome P450"/>
    <property type="match status" value="1"/>
</dbReference>
<comment type="caution">
    <text evidence="9">The sequence shown here is derived from an EMBL/GenBank/DDBJ whole genome shotgun (WGS) entry which is preliminary data.</text>
</comment>
<dbReference type="STRING" id="400727.A0A2T7PSW6"/>
<dbReference type="InterPro" id="IPR017972">
    <property type="entry name" value="Cyt_P450_CS"/>
</dbReference>
<dbReference type="PRINTS" id="PR00463">
    <property type="entry name" value="EP450I"/>
</dbReference>
<comment type="similarity">
    <text evidence="1 8">Belongs to the cytochrome P450 family.</text>
</comment>
<dbReference type="PANTHER" id="PTHR24289">
    <property type="entry name" value="STEROID 17-ALPHA-HYDROXYLASE/17,20 LYASE"/>
    <property type="match status" value="1"/>
</dbReference>
<proteinExistence type="inferred from homology"/>
<dbReference type="PROSITE" id="PS00086">
    <property type="entry name" value="CYTOCHROME_P450"/>
    <property type="match status" value="1"/>
</dbReference>
<dbReference type="GO" id="GO:0005506">
    <property type="term" value="F:iron ion binding"/>
    <property type="evidence" value="ECO:0007669"/>
    <property type="project" value="InterPro"/>
</dbReference>
<accession>A0A2T7PSW6</accession>
<keyword evidence="3 7" id="KW-0479">Metal-binding</keyword>
<reference evidence="9 10" key="1">
    <citation type="submission" date="2018-04" db="EMBL/GenBank/DDBJ databases">
        <title>The genome of golden apple snail Pomacea canaliculata provides insight into stress tolerance and invasive adaptation.</title>
        <authorList>
            <person name="Liu C."/>
            <person name="Liu B."/>
            <person name="Ren Y."/>
            <person name="Zhang Y."/>
            <person name="Wang H."/>
            <person name="Li S."/>
            <person name="Jiang F."/>
            <person name="Yin L."/>
            <person name="Zhang G."/>
            <person name="Qian W."/>
            <person name="Fan W."/>
        </authorList>
    </citation>
    <scope>NUCLEOTIDE SEQUENCE [LARGE SCALE GENOMIC DNA]</scope>
    <source>
        <strain evidence="9">SZHN2017</strain>
        <tissue evidence="9">Muscle</tissue>
    </source>
</reference>